<evidence type="ECO:0000313" key="11">
    <source>
        <dbReference type="EMBL" id="CAH0547940.1"/>
    </source>
</evidence>
<feature type="active site" description="Charge relay system" evidence="8">
    <location>
        <position position="372"/>
    </location>
</feature>
<dbReference type="Proteomes" id="UP001154078">
    <property type="component" value="Chromosome 1"/>
</dbReference>
<dbReference type="PIRSF" id="PIRSF000862">
    <property type="entry name" value="Steryl_ester_lip"/>
    <property type="match status" value="1"/>
</dbReference>
<keyword evidence="6" id="KW-0325">Glycoprotein</keyword>
<keyword evidence="4 7" id="KW-0442">Lipid degradation</keyword>
<accession>A0A9P0AVB9</accession>
<feature type="signal peptide" evidence="9">
    <location>
        <begin position="1"/>
        <end position="22"/>
    </location>
</feature>
<dbReference type="GO" id="GO:0016788">
    <property type="term" value="F:hydrolase activity, acting on ester bonds"/>
    <property type="evidence" value="ECO:0007669"/>
    <property type="project" value="InterPro"/>
</dbReference>
<proteinExistence type="inferred from homology"/>
<evidence type="ECO:0000256" key="4">
    <source>
        <dbReference type="ARBA" id="ARBA00022963"/>
    </source>
</evidence>
<keyword evidence="12" id="KW-1185">Reference proteome</keyword>
<comment type="similarity">
    <text evidence="1 7">Belongs to the AB hydrolase superfamily. Lipase family.</text>
</comment>
<reference evidence="11" key="1">
    <citation type="submission" date="2021-12" db="EMBL/GenBank/DDBJ databases">
        <authorList>
            <person name="King R."/>
        </authorList>
    </citation>
    <scope>NUCLEOTIDE SEQUENCE</scope>
</reference>
<evidence type="ECO:0000256" key="9">
    <source>
        <dbReference type="SAM" id="SignalP"/>
    </source>
</evidence>
<feature type="domain" description="AB hydrolase-1" evidence="10">
    <location>
        <begin position="75"/>
        <end position="365"/>
    </location>
</feature>
<evidence type="ECO:0000256" key="7">
    <source>
        <dbReference type="PIRNR" id="PIRNR000862"/>
    </source>
</evidence>
<dbReference type="OrthoDB" id="9974421at2759"/>
<protein>
    <recommendedName>
        <fullName evidence="7">Lipase</fullName>
    </recommendedName>
</protein>
<dbReference type="InterPro" id="IPR025483">
    <property type="entry name" value="Lipase_euk"/>
</dbReference>
<evidence type="ECO:0000256" key="2">
    <source>
        <dbReference type="ARBA" id="ARBA00022729"/>
    </source>
</evidence>
<keyword evidence="5" id="KW-0443">Lipid metabolism</keyword>
<dbReference type="Gene3D" id="3.40.50.1820">
    <property type="entry name" value="alpha/beta hydrolase"/>
    <property type="match status" value="1"/>
</dbReference>
<dbReference type="FunFam" id="3.40.50.1820:FF:000057">
    <property type="entry name" value="Lipase"/>
    <property type="match status" value="1"/>
</dbReference>
<dbReference type="PANTHER" id="PTHR11005">
    <property type="entry name" value="LYSOSOMAL ACID LIPASE-RELATED"/>
    <property type="match status" value="1"/>
</dbReference>
<dbReference type="Pfam" id="PF00561">
    <property type="entry name" value="Abhydrolase_1"/>
    <property type="match status" value="1"/>
</dbReference>
<evidence type="ECO:0000256" key="6">
    <source>
        <dbReference type="ARBA" id="ARBA00023180"/>
    </source>
</evidence>
<dbReference type="GO" id="GO:0016042">
    <property type="term" value="P:lipid catabolic process"/>
    <property type="evidence" value="ECO:0007669"/>
    <property type="project" value="UniProtKB-KW"/>
</dbReference>
<evidence type="ECO:0000256" key="8">
    <source>
        <dbReference type="PIRSR" id="PIRSR000862-1"/>
    </source>
</evidence>
<feature type="active site" description="Nucleophile" evidence="8">
    <location>
        <position position="169"/>
    </location>
</feature>
<sequence>MRFVIIGIQLFTSFLLFQCLISEYRKEDFQLPLKYFVNKNGYPLEEYSMVTDDGYILTTHRVPHGKNSTKANPRPILINHGMGGGSENFFALGPKESLAYLLADIGYDVWMMNARGSFYSRKHVTLDPDKDVDFWKFSFHEIGTLDTAANIDFILNKTGKEDVFYIGHSQGSTAYFVLTAMRPEYNKRIKMHVSFGPPVFIHLNPNDIQHFLSLNEGGIKRIFEIMNHYEMTSPKVQSWVKRYCVMPLFAKACGVFMSFVAGGTPNGTFREEMLPWFLRTSPVGTSLYGVGHYLQEDRSGLFRQFDFGPKENLKRYNATLPPEYNLNYSTAPAYLIYSENDWFASKRSVDYLTKKLPNVVDKYKIPKKVFNHLDYLTAPDVRQLVYEPTIQFLKEYFNIT</sequence>
<dbReference type="SUPFAM" id="SSF53474">
    <property type="entry name" value="alpha/beta-Hydrolases"/>
    <property type="match status" value="1"/>
</dbReference>
<evidence type="ECO:0000256" key="3">
    <source>
        <dbReference type="ARBA" id="ARBA00022801"/>
    </source>
</evidence>
<evidence type="ECO:0000256" key="5">
    <source>
        <dbReference type="ARBA" id="ARBA00023098"/>
    </source>
</evidence>
<keyword evidence="2 9" id="KW-0732">Signal</keyword>
<dbReference type="InterPro" id="IPR029058">
    <property type="entry name" value="AB_hydrolase_fold"/>
</dbReference>
<evidence type="ECO:0000256" key="1">
    <source>
        <dbReference type="ARBA" id="ARBA00010701"/>
    </source>
</evidence>
<feature type="active site" description="Charge relay system" evidence="8">
    <location>
        <position position="341"/>
    </location>
</feature>
<feature type="chain" id="PRO_5040397000" description="Lipase" evidence="9">
    <location>
        <begin position="23"/>
        <end position="400"/>
    </location>
</feature>
<evidence type="ECO:0000313" key="12">
    <source>
        <dbReference type="Proteomes" id="UP001154078"/>
    </source>
</evidence>
<organism evidence="11 12">
    <name type="scientific">Brassicogethes aeneus</name>
    <name type="common">Rape pollen beetle</name>
    <name type="synonym">Meligethes aeneus</name>
    <dbReference type="NCBI Taxonomy" id="1431903"/>
    <lineage>
        <taxon>Eukaryota</taxon>
        <taxon>Metazoa</taxon>
        <taxon>Ecdysozoa</taxon>
        <taxon>Arthropoda</taxon>
        <taxon>Hexapoda</taxon>
        <taxon>Insecta</taxon>
        <taxon>Pterygota</taxon>
        <taxon>Neoptera</taxon>
        <taxon>Endopterygota</taxon>
        <taxon>Coleoptera</taxon>
        <taxon>Polyphaga</taxon>
        <taxon>Cucujiformia</taxon>
        <taxon>Nitidulidae</taxon>
        <taxon>Meligethinae</taxon>
        <taxon>Brassicogethes</taxon>
    </lineage>
</organism>
<name>A0A9P0AVB9_BRAAE</name>
<dbReference type="InterPro" id="IPR000073">
    <property type="entry name" value="AB_hydrolase_1"/>
</dbReference>
<keyword evidence="3 7" id="KW-0378">Hydrolase</keyword>
<gene>
    <name evidence="11" type="ORF">MELIAE_LOCUS1825</name>
</gene>
<dbReference type="AlphaFoldDB" id="A0A9P0AVB9"/>
<dbReference type="EMBL" id="OV121132">
    <property type="protein sequence ID" value="CAH0547940.1"/>
    <property type="molecule type" value="Genomic_DNA"/>
</dbReference>
<evidence type="ECO:0000259" key="10">
    <source>
        <dbReference type="Pfam" id="PF00561"/>
    </source>
</evidence>